<proteinExistence type="predicted"/>
<dbReference type="Proteomes" id="UP000190460">
    <property type="component" value="Unassembled WGS sequence"/>
</dbReference>
<keyword evidence="1" id="KW-0812">Transmembrane</keyword>
<evidence type="ECO:0000256" key="1">
    <source>
        <dbReference type="SAM" id="Phobius"/>
    </source>
</evidence>
<name>A0A1T4VTH5_9GAMM</name>
<keyword evidence="1" id="KW-1133">Transmembrane helix</keyword>
<gene>
    <name evidence="2" type="ORF">SAMN02745130_00241</name>
</gene>
<evidence type="ECO:0000313" key="2">
    <source>
        <dbReference type="EMBL" id="SKA68300.1"/>
    </source>
</evidence>
<sequence>MKDLIAVAGVLLLLLGVSALVIGAARYFFPSLEQYFPESFKKPLSFQYGSYYFLAGLLCLLWL</sequence>
<evidence type="ECO:0000313" key="3">
    <source>
        <dbReference type="Proteomes" id="UP000190460"/>
    </source>
</evidence>
<keyword evidence="1" id="KW-0472">Membrane</keyword>
<dbReference type="RefSeq" id="WP_078920746.1">
    <property type="nucleotide sequence ID" value="NZ_FUYB01000001.1"/>
</dbReference>
<feature type="transmembrane region" description="Helical" evidence="1">
    <location>
        <begin position="43"/>
        <end position="62"/>
    </location>
</feature>
<keyword evidence="3" id="KW-1185">Reference proteome</keyword>
<reference evidence="2 3" key="1">
    <citation type="submission" date="2017-02" db="EMBL/GenBank/DDBJ databases">
        <authorList>
            <person name="Peterson S.W."/>
        </authorList>
    </citation>
    <scope>NUCLEOTIDE SEQUENCE [LARGE SCALE GENOMIC DNA]</scope>
    <source>
        <strain evidence="2 3">ATCC 49788</strain>
    </source>
</reference>
<organism evidence="2 3">
    <name type="scientific">Thiothrix eikelboomii</name>
    <dbReference type="NCBI Taxonomy" id="92487"/>
    <lineage>
        <taxon>Bacteria</taxon>
        <taxon>Pseudomonadati</taxon>
        <taxon>Pseudomonadota</taxon>
        <taxon>Gammaproteobacteria</taxon>
        <taxon>Thiotrichales</taxon>
        <taxon>Thiotrichaceae</taxon>
        <taxon>Thiothrix</taxon>
    </lineage>
</organism>
<protein>
    <submittedName>
        <fullName evidence="2">Uncharacterized protein</fullName>
    </submittedName>
</protein>
<accession>A0A1T4VTH5</accession>
<dbReference type="AlphaFoldDB" id="A0A1T4VTH5"/>
<dbReference type="EMBL" id="FUYB01000001">
    <property type="protein sequence ID" value="SKA68300.1"/>
    <property type="molecule type" value="Genomic_DNA"/>
</dbReference>